<dbReference type="Gene3D" id="3.40.462.20">
    <property type="match status" value="1"/>
</dbReference>
<dbReference type="PANTHER" id="PTHR32448">
    <property type="entry name" value="OS08G0158400 PROTEIN"/>
    <property type="match status" value="1"/>
</dbReference>
<proteinExistence type="predicted"/>
<dbReference type="EMBL" id="JACGWK010000011">
    <property type="protein sequence ID" value="KAL0326591.1"/>
    <property type="molecule type" value="Genomic_DNA"/>
</dbReference>
<evidence type="ECO:0000313" key="1">
    <source>
        <dbReference type="EMBL" id="KAL0326591.1"/>
    </source>
</evidence>
<dbReference type="AlphaFoldDB" id="A0AAW2M920"/>
<name>A0AAW2M920_9LAMI</name>
<accession>A0AAW2M920</accession>
<reference evidence="1" key="1">
    <citation type="submission" date="2020-06" db="EMBL/GenBank/DDBJ databases">
        <authorList>
            <person name="Li T."/>
            <person name="Hu X."/>
            <person name="Zhang T."/>
            <person name="Song X."/>
            <person name="Zhang H."/>
            <person name="Dai N."/>
            <person name="Sheng W."/>
            <person name="Hou X."/>
            <person name="Wei L."/>
        </authorList>
    </citation>
    <scope>NUCLEOTIDE SEQUENCE</scope>
    <source>
        <strain evidence="1">G01</strain>
        <tissue evidence="1">Leaf</tissue>
    </source>
</reference>
<reference evidence="1" key="2">
    <citation type="journal article" date="2024" name="Plant">
        <title>Genomic evolution and insights into agronomic trait innovations of Sesamum species.</title>
        <authorList>
            <person name="Miao H."/>
            <person name="Wang L."/>
            <person name="Qu L."/>
            <person name="Liu H."/>
            <person name="Sun Y."/>
            <person name="Le M."/>
            <person name="Wang Q."/>
            <person name="Wei S."/>
            <person name="Zheng Y."/>
            <person name="Lin W."/>
            <person name="Duan Y."/>
            <person name="Cao H."/>
            <person name="Xiong S."/>
            <person name="Wang X."/>
            <person name="Wei L."/>
            <person name="Li C."/>
            <person name="Ma Q."/>
            <person name="Ju M."/>
            <person name="Zhao R."/>
            <person name="Li G."/>
            <person name="Mu C."/>
            <person name="Tian Q."/>
            <person name="Mei H."/>
            <person name="Zhang T."/>
            <person name="Gao T."/>
            <person name="Zhang H."/>
        </authorList>
    </citation>
    <scope>NUCLEOTIDE SEQUENCE</scope>
    <source>
        <strain evidence="1">G01</strain>
    </source>
</reference>
<gene>
    <name evidence="1" type="ORF">Sangu_1737100</name>
</gene>
<protein>
    <submittedName>
        <fullName evidence="1">Cannabidiolic acid synthase</fullName>
    </submittedName>
</protein>
<organism evidence="1">
    <name type="scientific">Sesamum angustifolium</name>
    <dbReference type="NCBI Taxonomy" id="2727405"/>
    <lineage>
        <taxon>Eukaryota</taxon>
        <taxon>Viridiplantae</taxon>
        <taxon>Streptophyta</taxon>
        <taxon>Embryophyta</taxon>
        <taxon>Tracheophyta</taxon>
        <taxon>Spermatophyta</taxon>
        <taxon>Magnoliopsida</taxon>
        <taxon>eudicotyledons</taxon>
        <taxon>Gunneridae</taxon>
        <taxon>Pentapetalae</taxon>
        <taxon>asterids</taxon>
        <taxon>lamiids</taxon>
        <taxon>Lamiales</taxon>
        <taxon>Pedaliaceae</taxon>
        <taxon>Sesamum</taxon>
    </lineage>
</organism>
<sequence>MWKFLHEEDENMAELQFSPYGEALNDYSESETPPFAHRAGYIFMIHYGVFWTRPGNSESERHMNWIRRLYEYMAPYVSKNPRAAYFNYRDLDLGTNNEGNKATPKPLSGDSNTSIDWFV</sequence>
<comment type="caution">
    <text evidence="1">The sequence shown here is derived from an EMBL/GenBank/DDBJ whole genome shotgun (WGS) entry which is preliminary data.</text>
</comment>